<accession>A0A2S7U7F7</accession>
<gene>
    <name evidence="3" type="ORF">BST92_00125</name>
</gene>
<evidence type="ECO:0000256" key="1">
    <source>
        <dbReference type="SAM" id="Phobius"/>
    </source>
</evidence>
<evidence type="ECO:0000259" key="2">
    <source>
        <dbReference type="Pfam" id="PF14258"/>
    </source>
</evidence>
<dbReference type="Proteomes" id="UP000239747">
    <property type="component" value="Unassembled WGS sequence"/>
</dbReference>
<dbReference type="RefSeq" id="WP_105069632.1">
    <property type="nucleotide sequence ID" value="NZ_MTPW01000001.1"/>
</dbReference>
<feature type="transmembrane region" description="Helical" evidence="1">
    <location>
        <begin position="309"/>
        <end position="326"/>
    </location>
</feature>
<keyword evidence="1" id="KW-0812">Transmembrane</keyword>
<comment type="caution">
    <text evidence="3">The sequence shown here is derived from an EMBL/GenBank/DDBJ whole genome shotgun (WGS) entry which is preliminary data.</text>
</comment>
<sequence length="439" mass="50996">MIDKRAKMILYILLGVIVMLFFFESSRPRPLNWQKSFTSGDKIPFGAFVLYDQLDEIFKRVDITSIDQVPVDFLLENDSISNANYIFINDYLSFDSVESDYLMDFVARGNKVFIASNGAYGSLADTLGLETNSASYYAYSRRDTIRTRLVNKSLKDRSYVYEKGADYKFFEVYDTLNTKVLGEVLAFEPSKGYIADYLKDTLEDEDDKYENEEKPIINGDDKEDKRLTRETPQVNFVEVKVGDGAFYYNLNPIAFTNYYMLKDGKHQYAVEALSYMNDGPVFFDDYGKSGRKVIKSPMRFVLSQPALKWAYYIALLGIIIYMIFASKRRQRIIPIIEPLKNSSVEFTKTIGSLYYQTGDYSSIIDKKINYFLERLRSKYFVDTQKLDATFIKRLAVKSGKSQNFTEDVILYINKLRAKSVHNEYELKQLNKRIEAFLKD</sequence>
<dbReference type="AlphaFoldDB" id="A0A2S7U7F7"/>
<evidence type="ECO:0000313" key="4">
    <source>
        <dbReference type="Proteomes" id="UP000239747"/>
    </source>
</evidence>
<keyword evidence="4" id="KW-1185">Reference proteome</keyword>
<dbReference type="InterPro" id="IPR025646">
    <property type="entry name" value="DUF4350"/>
</dbReference>
<name>A0A2S7U7F7_9FLAO</name>
<evidence type="ECO:0000313" key="3">
    <source>
        <dbReference type="EMBL" id="PQJ30441.1"/>
    </source>
</evidence>
<keyword evidence="1" id="KW-0472">Membrane</keyword>
<reference evidence="3 4" key="1">
    <citation type="submission" date="2017-01" db="EMBL/GenBank/DDBJ databases">
        <title>Trade-off between light-utilization and light-protection in marine flavobacteria.</title>
        <authorList>
            <person name="Kumagai Y."/>
            <person name="Yoshizawa S."/>
            <person name="Kogure K."/>
            <person name="Iwasaki W."/>
        </authorList>
    </citation>
    <scope>NUCLEOTIDE SEQUENCE [LARGE SCALE GENOMIC DNA]</scope>
    <source>
        <strain evidence="3 4">KCTC 32109</strain>
    </source>
</reference>
<feature type="domain" description="DUF4350" evidence="2">
    <location>
        <begin position="41"/>
        <end position="269"/>
    </location>
</feature>
<dbReference type="EMBL" id="MTPW01000001">
    <property type="protein sequence ID" value="PQJ30441.1"/>
    <property type="molecule type" value="Genomic_DNA"/>
</dbReference>
<dbReference type="OrthoDB" id="1111222at2"/>
<keyword evidence="1" id="KW-1133">Transmembrane helix</keyword>
<protein>
    <recommendedName>
        <fullName evidence="2">DUF4350 domain-containing protein</fullName>
    </recommendedName>
</protein>
<organism evidence="3 4">
    <name type="scientific">Nonlabens arenilitoris</name>
    <dbReference type="NCBI Taxonomy" id="1217969"/>
    <lineage>
        <taxon>Bacteria</taxon>
        <taxon>Pseudomonadati</taxon>
        <taxon>Bacteroidota</taxon>
        <taxon>Flavobacteriia</taxon>
        <taxon>Flavobacteriales</taxon>
        <taxon>Flavobacteriaceae</taxon>
        <taxon>Nonlabens</taxon>
    </lineage>
</organism>
<proteinExistence type="predicted"/>
<dbReference type="Pfam" id="PF14258">
    <property type="entry name" value="DUF4350"/>
    <property type="match status" value="1"/>
</dbReference>